<comment type="caution">
    <text evidence="2">The sequence shown here is derived from an EMBL/GenBank/DDBJ whole genome shotgun (WGS) entry which is preliminary data.</text>
</comment>
<gene>
    <name evidence="2" type="ORF">EGO51_15845</name>
</gene>
<evidence type="ECO:0000313" key="2">
    <source>
        <dbReference type="EMBL" id="KAA9404819.1"/>
    </source>
</evidence>
<dbReference type="EMBL" id="RQWK01000002">
    <property type="protein sequence ID" value="KAA9404819.1"/>
    <property type="molecule type" value="Genomic_DNA"/>
</dbReference>
<evidence type="ECO:0000313" key="3">
    <source>
        <dbReference type="Proteomes" id="UP000326244"/>
    </source>
</evidence>
<feature type="transmembrane region" description="Helical" evidence="1">
    <location>
        <begin position="74"/>
        <end position="95"/>
    </location>
</feature>
<name>A0A5J5LF23_HALHI</name>
<reference evidence="2 3" key="1">
    <citation type="submission" date="2018-11" db="EMBL/GenBank/DDBJ databases">
        <title>Genomic analysis of Haloarcula hispanica CBA1121.</title>
        <authorList>
            <person name="Kim Y.B."/>
            <person name="Roh S.W."/>
        </authorList>
    </citation>
    <scope>NUCLEOTIDE SEQUENCE [LARGE SCALE GENOMIC DNA]</scope>
    <source>
        <strain evidence="2 3">CBA1121</strain>
    </source>
</reference>
<keyword evidence="1" id="KW-1133">Transmembrane helix</keyword>
<keyword evidence="1" id="KW-0812">Transmembrane</keyword>
<dbReference type="InterPro" id="IPR058324">
    <property type="entry name" value="DUF8011"/>
</dbReference>
<evidence type="ECO:0000256" key="1">
    <source>
        <dbReference type="SAM" id="Phobius"/>
    </source>
</evidence>
<feature type="transmembrane region" description="Helical" evidence="1">
    <location>
        <begin position="45"/>
        <end position="62"/>
    </location>
</feature>
<protein>
    <submittedName>
        <fullName evidence="2">Uncharacterized protein</fullName>
    </submittedName>
</protein>
<feature type="transmembrane region" description="Helical" evidence="1">
    <location>
        <begin position="20"/>
        <end position="39"/>
    </location>
</feature>
<keyword evidence="1" id="KW-0472">Membrane</keyword>
<dbReference type="Pfam" id="PF26041">
    <property type="entry name" value="DUF8011"/>
    <property type="match status" value="1"/>
</dbReference>
<organism evidence="2 3">
    <name type="scientific">Haloarcula hispanica</name>
    <dbReference type="NCBI Taxonomy" id="51589"/>
    <lineage>
        <taxon>Archaea</taxon>
        <taxon>Methanobacteriati</taxon>
        <taxon>Methanobacteriota</taxon>
        <taxon>Stenosarchaea group</taxon>
        <taxon>Halobacteria</taxon>
        <taxon>Halobacteriales</taxon>
        <taxon>Haloarculaceae</taxon>
        <taxon>Haloarcula</taxon>
    </lineage>
</organism>
<sequence length="96" mass="10593">MEAVQRMLFREPDGRRKGLLFSLFSFICILGWAYFGIVLNGPHNMLFLGIAFAFSGLAESLPPSRQRSAGVLRILGLGILVVFLALLIVVPESIWG</sequence>
<dbReference type="Proteomes" id="UP000326244">
    <property type="component" value="Unassembled WGS sequence"/>
</dbReference>
<dbReference type="AlphaFoldDB" id="A0A5J5LF23"/>
<proteinExistence type="predicted"/>
<accession>A0A5J5LF23</accession>